<keyword evidence="4" id="KW-1185">Reference proteome</keyword>
<name>A0A485KXA7_9STRA</name>
<dbReference type="EMBL" id="CAADRA010005430">
    <property type="protein sequence ID" value="VFT89765.1"/>
    <property type="molecule type" value="Genomic_DNA"/>
</dbReference>
<dbReference type="Proteomes" id="UP000332933">
    <property type="component" value="Unassembled WGS sequence"/>
</dbReference>
<gene>
    <name evidence="3" type="primary">Aste57867_12919</name>
    <name evidence="2" type="ORF">As57867_012871</name>
    <name evidence="3" type="ORF">ASTE57867_12919</name>
</gene>
<evidence type="ECO:0000256" key="1">
    <source>
        <dbReference type="SAM" id="Coils"/>
    </source>
</evidence>
<proteinExistence type="predicted"/>
<dbReference type="OrthoDB" id="80149at2759"/>
<keyword evidence="1" id="KW-0175">Coiled coil</keyword>
<reference evidence="3 4" key="1">
    <citation type="submission" date="2019-03" db="EMBL/GenBank/DDBJ databases">
        <authorList>
            <person name="Gaulin E."/>
            <person name="Dumas B."/>
        </authorList>
    </citation>
    <scope>NUCLEOTIDE SEQUENCE [LARGE SCALE GENOMIC DNA]</scope>
    <source>
        <strain evidence="3">CBS 568.67</strain>
    </source>
</reference>
<accession>A0A485KXA7</accession>
<feature type="coiled-coil region" evidence="1">
    <location>
        <begin position="20"/>
        <end position="51"/>
    </location>
</feature>
<evidence type="ECO:0000313" key="3">
    <source>
        <dbReference type="EMBL" id="VFT89765.1"/>
    </source>
</evidence>
<dbReference type="AlphaFoldDB" id="A0A485KXA7"/>
<reference evidence="2" key="2">
    <citation type="submission" date="2019-06" db="EMBL/GenBank/DDBJ databases">
        <title>Genomics analysis of Aphanomyces spp. identifies a new class of oomycete effector associated with host adaptation.</title>
        <authorList>
            <person name="Gaulin E."/>
        </authorList>
    </citation>
    <scope>NUCLEOTIDE SEQUENCE</scope>
    <source>
        <strain evidence="2">CBS 578.67</strain>
    </source>
</reference>
<evidence type="ECO:0000313" key="2">
    <source>
        <dbReference type="EMBL" id="KAF0696322.1"/>
    </source>
</evidence>
<sequence>MVDQIATNNDARRIEERLRLRKYRQDRREMRLRLELSLQELQQTLDQLKASPPRKRQQQRANHRTAYAVAMHVLRHHSQRLRRQVDEQHWLAWLLYMWVDAQQPKQGIRPQPSWMESTLFADPVVRRHGYQWLSDRLHHAALHHQPTRPSFDDNVTDCITCDLHVRETDLRGRCIAGVETHSQTTLFTDVQTAAHNYWRLLTQNQFVATRVIPSYEVVDAVHERLVYYVGTNRDMGSVARRILCMFEGVDRTVVTYCLLSDDECFPMTRSEIRQHGFGWTIFERIADSVTLMRHSMVYRTPRTQSGPASLAQIGHLFRLNQNGIDHRHSYIERIRGKVTAAYVQGYQEMYRALHERIDD</sequence>
<evidence type="ECO:0000313" key="4">
    <source>
        <dbReference type="Proteomes" id="UP000332933"/>
    </source>
</evidence>
<organism evidence="3 4">
    <name type="scientific">Aphanomyces stellatus</name>
    <dbReference type="NCBI Taxonomy" id="120398"/>
    <lineage>
        <taxon>Eukaryota</taxon>
        <taxon>Sar</taxon>
        <taxon>Stramenopiles</taxon>
        <taxon>Oomycota</taxon>
        <taxon>Saprolegniomycetes</taxon>
        <taxon>Saprolegniales</taxon>
        <taxon>Verrucalvaceae</taxon>
        <taxon>Aphanomyces</taxon>
    </lineage>
</organism>
<dbReference type="EMBL" id="VJMH01005409">
    <property type="protein sequence ID" value="KAF0696322.1"/>
    <property type="molecule type" value="Genomic_DNA"/>
</dbReference>
<protein>
    <submittedName>
        <fullName evidence="3">Aste57867_12919 protein</fullName>
    </submittedName>
</protein>